<reference evidence="6" key="1">
    <citation type="submission" date="2013-06" db="EMBL/GenBank/DDBJ databases">
        <title>Complete Genome Sequence of Hyperthermophilic Palaeococcus pacificus DY20341T, Isolated from a Deep-Sea Hydrothermal Sediments.</title>
        <authorList>
            <person name="Zeng X."/>
            <person name="Shao Z."/>
        </authorList>
    </citation>
    <scope>NUCLEOTIDE SEQUENCE [LARGE SCALE GENOMIC DNA]</scope>
    <source>
        <strain evidence="6">DY20341</strain>
    </source>
</reference>
<evidence type="ECO:0000256" key="2">
    <source>
        <dbReference type="ARBA" id="ARBA00023125"/>
    </source>
</evidence>
<dbReference type="GeneID" id="24841156"/>
<dbReference type="Gene3D" id="1.10.10.10">
    <property type="entry name" value="Winged helix-like DNA-binding domain superfamily/Winged helix DNA-binding domain"/>
    <property type="match status" value="1"/>
</dbReference>
<organism evidence="5 6">
    <name type="scientific">Palaeococcus pacificus DY20341</name>
    <dbReference type="NCBI Taxonomy" id="1343739"/>
    <lineage>
        <taxon>Archaea</taxon>
        <taxon>Methanobacteriati</taxon>
        <taxon>Methanobacteriota</taxon>
        <taxon>Thermococci</taxon>
        <taxon>Thermococcales</taxon>
        <taxon>Thermococcaceae</taxon>
        <taxon>Palaeococcus</taxon>
    </lineage>
</organism>
<dbReference type="eggNOG" id="arCOG01580">
    <property type="taxonomic scope" value="Archaea"/>
</dbReference>
<keyword evidence="6" id="KW-1185">Reference proteome</keyword>
<sequence>MGIDERDRIILDILSKDARTPFTEIAKVLGISETAVRKRVKSLEEKGVIKGYKVEVDPAKLGYGLVSLTGIDTLPEKLFEVAEKVKSFDFVKNLYLTSGDHMIMAEVWAKDGEDLAEIISTKIGKLEGVIKVCPAIILEKIK</sequence>
<dbReference type="PANTHER" id="PTHR43413:SF7">
    <property type="entry name" value="HTH-TYPE TRANSCRIPTIONAL REGULATOR PTR2"/>
    <property type="match status" value="1"/>
</dbReference>
<dbReference type="RefSeq" id="WP_048163922.1">
    <property type="nucleotide sequence ID" value="NZ_CP006019.1"/>
</dbReference>
<evidence type="ECO:0000313" key="6">
    <source>
        <dbReference type="Proteomes" id="UP000027981"/>
    </source>
</evidence>
<dbReference type="PRINTS" id="PR00033">
    <property type="entry name" value="HTHASNC"/>
</dbReference>
<dbReference type="PROSITE" id="PS50956">
    <property type="entry name" value="HTH_ASNC_2"/>
    <property type="match status" value="1"/>
</dbReference>
<keyword evidence="2" id="KW-0238">DNA-binding</keyword>
<dbReference type="SUPFAM" id="SSF46785">
    <property type="entry name" value="Winged helix' DNA-binding domain"/>
    <property type="match status" value="1"/>
</dbReference>
<accession>A0A075LP41</accession>
<reference evidence="5 6" key="2">
    <citation type="journal article" date="2015" name="Genome Announc.">
        <title>Complete Genome Sequence of Hyperthermophilic Piezophilic Archaeon Palaeococcus pacificus DY20341T, Isolated from Deep-Sea Hydrothermal Sediments.</title>
        <authorList>
            <person name="Zeng X."/>
            <person name="Jebbar M."/>
            <person name="Shao Z."/>
        </authorList>
    </citation>
    <scope>NUCLEOTIDE SEQUENCE [LARGE SCALE GENOMIC DNA]</scope>
    <source>
        <strain evidence="5 6">DY20341</strain>
    </source>
</reference>
<dbReference type="InterPro" id="IPR011008">
    <property type="entry name" value="Dimeric_a/b-barrel"/>
</dbReference>
<dbReference type="GO" id="GO:0043565">
    <property type="term" value="F:sequence-specific DNA binding"/>
    <property type="evidence" value="ECO:0007669"/>
    <property type="project" value="InterPro"/>
</dbReference>
<dbReference type="InterPro" id="IPR019888">
    <property type="entry name" value="Tscrpt_reg_AsnC-like"/>
</dbReference>
<dbReference type="InterPro" id="IPR036390">
    <property type="entry name" value="WH_DNA-bd_sf"/>
</dbReference>
<dbReference type="HOGENOM" id="CLU_091233_5_4_2"/>
<dbReference type="Pfam" id="PF01037">
    <property type="entry name" value="AsnC_trans_reg"/>
    <property type="match status" value="1"/>
</dbReference>
<evidence type="ECO:0000313" key="5">
    <source>
        <dbReference type="EMBL" id="AIF68470.1"/>
    </source>
</evidence>
<dbReference type="InterPro" id="IPR011991">
    <property type="entry name" value="ArsR-like_HTH"/>
</dbReference>
<dbReference type="InterPro" id="IPR019887">
    <property type="entry name" value="Tscrpt_reg_AsnC/Lrp_C"/>
</dbReference>
<dbReference type="STRING" id="1343739.PAP_00110"/>
<dbReference type="AlphaFoldDB" id="A0A075LP41"/>
<dbReference type="SUPFAM" id="SSF54909">
    <property type="entry name" value="Dimeric alpha+beta barrel"/>
    <property type="match status" value="1"/>
</dbReference>
<dbReference type="InterPro" id="IPR019885">
    <property type="entry name" value="Tscrpt_reg_HTH_AsnC-type_CS"/>
</dbReference>
<evidence type="ECO:0000259" key="4">
    <source>
        <dbReference type="PROSITE" id="PS50956"/>
    </source>
</evidence>
<keyword evidence="1" id="KW-0805">Transcription regulation</keyword>
<dbReference type="PROSITE" id="PS00519">
    <property type="entry name" value="HTH_ASNC_1"/>
    <property type="match status" value="1"/>
</dbReference>
<feature type="domain" description="HTH asnC-type" evidence="4">
    <location>
        <begin position="3"/>
        <end position="64"/>
    </location>
</feature>
<dbReference type="OrthoDB" id="6995at2157"/>
<dbReference type="InterPro" id="IPR000485">
    <property type="entry name" value="AsnC-type_HTH_dom"/>
</dbReference>
<dbReference type="EMBL" id="CP006019">
    <property type="protein sequence ID" value="AIF68470.1"/>
    <property type="molecule type" value="Genomic_DNA"/>
</dbReference>
<proteinExistence type="predicted"/>
<dbReference type="InterPro" id="IPR036388">
    <property type="entry name" value="WH-like_DNA-bd_sf"/>
</dbReference>
<dbReference type="InterPro" id="IPR050684">
    <property type="entry name" value="HTH-Siroheme_Decarb"/>
</dbReference>
<dbReference type="KEGG" id="ppac:PAP_00110"/>
<dbReference type="InterPro" id="IPR053456">
    <property type="entry name" value="HTH-LrpA_regulator"/>
</dbReference>
<protein>
    <submittedName>
        <fullName evidence="5">Transcriptional regulator</fullName>
    </submittedName>
</protein>
<evidence type="ECO:0000256" key="3">
    <source>
        <dbReference type="ARBA" id="ARBA00023163"/>
    </source>
</evidence>
<dbReference type="CDD" id="cd00090">
    <property type="entry name" value="HTH_ARSR"/>
    <property type="match status" value="1"/>
</dbReference>
<name>A0A075LP41_9EURY</name>
<dbReference type="Gene3D" id="3.30.70.920">
    <property type="match status" value="1"/>
</dbReference>
<dbReference type="Proteomes" id="UP000027981">
    <property type="component" value="Chromosome"/>
</dbReference>
<gene>
    <name evidence="5" type="ORF">PAP_00110</name>
</gene>
<dbReference type="Pfam" id="PF13412">
    <property type="entry name" value="HTH_24"/>
    <property type="match status" value="1"/>
</dbReference>
<keyword evidence="3" id="KW-0804">Transcription</keyword>
<dbReference type="PANTHER" id="PTHR43413">
    <property type="entry name" value="TRANSCRIPTIONAL REGULATOR, ASNC FAMILY"/>
    <property type="match status" value="1"/>
</dbReference>
<dbReference type="SMART" id="SM00344">
    <property type="entry name" value="HTH_ASNC"/>
    <property type="match status" value="1"/>
</dbReference>
<dbReference type="NCBIfam" id="NF040820">
    <property type="entry name" value="trans_reg_LrpA"/>
    <property type="match status" value="1"/>
</dbReference>
<evidence type="ECO:0000256" key="1">
    <source>
        <dbReference type="ARBA" id="ARBA00023015"/>
    </source>
</evidence>